<dbReference type="PANTHER" id="PTHR42901">
    <property type="entry name" value="ALCOHOL DEHYDROGENASE"/>
    <property type="match status" value="1"/>
</dbReference>
<gene>
    <name evidence="4" type="ordered locus">Dvul_1374</name>
</gene>
<dbReference type="Pfam" id="PF00106">
    <property type="entry name" value="adh_short"/>
    <property type="match status" value="1"/>
</dbReference>
<evidence type="ECO:0000256" key="1">
    <source>
        <dbReference type="ARBA" id="ARBA00006484"/>
    </source>
</evidence>
<proteinExistence type="inferred from homology"/>
<evidence type="ECO:0000313" key="5">
    <source>
        <dbReference type="Proteomes" id="UP000009173"/>
    </source>
</evidence>
<evidence type="ECO:0000256" key="3">
    <source>
        <dbReference type="RuleBase" id="RU000363"/>
    </source>
</evidence>
<name>A0A0H3A861_NITV4</name>
<organism evidence="4 5">
    <name type="scientific">Nitratidesulfovibrio vulgaris (strain DP4)</name>
    <name type="common">Desulfovibrio vulgaris</name>
    <dbReference type="NCBI Taxonomy" id="391774"/>
    <lineage>
        <taxon>Bacteria</taxon>
        <taxon>Pseudomonadati</taxon>
        <taxon>Thermodesulfobacteriota</taxon>
        <taxon>Desulfovibrionia</taxon>
        <taxon>Desulfovibrionales</taxon>
        <taxon>Desulfovibrionaceae</taxon>
        <taxon>Nitratidesulfovibrio</taxon>
    </lineage>
</organism>
<reference evidence="5" key="1">
    <citation type="journal article" date="2009" name="Environ. Microbiol.">
        <title>Contribution of mobile genetic elements to Desulfovibrio vulgaris genome plasticity.</title>
        <authorList>
            <person name="Walker C.B."/>
            <person name="Stolyar S."/>
            <person name="Chivian D."/>
            <person name="Pinel N."/>
            <person name="Gabster J.A."/>
            <person name="Dehal P.S."/>
            <person name="He Z."/>
            <person name="Yang Z.K."/>
            <person name="Yen H.C."/>
            <person name="Zhou J."/>
            <person name="Wall J.D."/>
            <person name="Hazen T.C."/>
            <person name="Arkin A.P."/>
            <person name="Stahl D.A."/>
        </authorList>
    </citation>
    <scope>NUCLEOTIDE SEQUENCE [LARGE SCALE GENOMIC DNA]</scope>
    <source>
        <strain evidence="5">DP4</strain>
    </source>
</reference>
<dbReference type="FunFam" id="3.40.50.720:FF:000047">
    <property type="entry name" value="NADP-dependent L-serine/L-allo-threonine dehydrogenase"/>
    <property type="match status" value="1"/>
</dbReference>
<dbReference type="KEGG" id="dvl:Dvul_1374"/>
<dbReference type="CDD" id="cd05346">
    <property type="entry name" value="SDR_c5"/>
    <property type="match status" value="1"/>
</dbReference>
<dbReference type="AlphaFoldDB" id="A0A0H3A861"/>
<dbReference type="InterPro" id="IPR002347">
    <property type="entry name" value="SDR_fam"/>
</dbReference>
<dbReference type="RefSeq" id="WP_010939072.1">
    <property type="nucleotide sequence ID" value="NC_008751.1"/>
</dbReference>
<dbReference type="Gene3D" id="3.40.50.720">
    <property type="entry name" value="NAD(P)-binding Rossmann-like Domain"/>
    <property type="match status" value="1"/>
</dbReference>
<keyword evidence="2" id="KW-0560">Oxidoreductase</keyword>
<protein>
    <submittedName>
        <fullName evidence="4">Short-chain dehydrogenase/reductase SDR</fullName>
    </submittedName>
</protein>
<comment type="similarity">
    <text evidence="1 3">Belongs to the short-chain dehydrogenases/reductases (SDR) family.</text>
</comment>
<dbReference type="InterPro" id="IPR036291">
    <property type="entry name" value="NAD(P)-bd_dom_sf"/>
</dbReference>
<evidence type="ECO:0000256" key="2">
    <source>
        <dbReference type="ARBA" id="ARBA00023002"/>
    </source>
</evidence>
<dbReference type="Proteomes" id="UP000009173">
    <property type="component" value="Chromosome"/>
</dbReference>
<evidence type="ECO:0000313" key="4">
    <source>
        <dbReference type="EMBL" id="ABM28392.1"/>
    </source>
</evidence>
<dbReference type="PRINTS" id="PR00080">
    <property type="entry name" value="SDRFAMILY"/>
</dbReference>
<dbReference type="PRINTS" id="PR00081">
    <property type="entry name" value="GDHRDH"/>
</dbReference>
<sequence>MQATICITGATAGFGEACARRFAAEGCRLIITGRRKERLEKLAAELGEDRCLPLVFDVRDRKAVEAAFAALPEAFANVDVLINNAGLALGLEPAHRASLEDWETMIDTNLKGLMYCTRALLPGMVERGKGHVVNLGSIAGSYPYPGGNTYGATKAFVMQFSRNLRADLHGTGVRVTNIEPGLAESEFSVIRFKGDASKAAGVYKGTEPLRPVDIADIIHFAVTCPAHVNINRIEVMPTCQSFGALPVHRTEAD</sequence>
<dbReference type="GO" id="GO:0016616">
    <property type="term" value="F:oxidoreductase activity, acting on the CH-OH group of donors, NAD or NADP as acceptor"/>
    <property type="evidence" value="ECO:0007669"/>
    <property type="project" value="UniProtKB-ARBA"/>
</dbReference>
<dbReference type="PROSITE" id="PS00061">
    <property type="entry name" value="ADH_SHORT"/>
    <property type="match status" value="1"/>
</dbReference>
<dbReference type="SUPFAM" id="SSF51735">
    <property type="entry name" value="NAD(P)-binding Rossmann-fold domains"/>
    <property type="match status" value="1"/>
</dbReference>
<dbReference type="HOGENOM" id="CLU_010194_2_10_7"/>
<accession>A0A0H3A861</accession>
<dbReference type="SMR" id="A0A0H3A861"/>
<dbReference type="EMBL" id="CP000527">
    <property type="protein sequence ID" value="ABM28392.1"/>
    <property type="molecule type" value="Genomic_DNA"/>
</dbReference>
<dbReference type="PANTHER" id="PTHR42901:SF1">
    <property type="entry name" value="ALCOHOL DEHYDROGENASE"/>
    <property type="match status" value="1"/>
</dbReference>
<dbReference type="InterPro" id="IPR020904">
    <property type="entry name" value="Sc_DH/Rdtase_CS"/>
</dbReference>